<proteinExistence type="predicted"/>
<gene>
    <name evidence="2" type="ORF">Verru16b_01207</name>
</gene>
<dbReference type="Gene3D" id="6.10.140.1340">
    <property type="match status" value="1"/>
</dbReference>
<evidence type="ECO:0000313" key="2">
    <source>
        <dbReference type="EMBL" id="AOS44146.1"/>
    </source>
</evidence>
<dbReference type="EMBL" id="CP016094">
    <property type="protein sequence ID" value="AOS44146.1"/>
    <property type="molecule type" value="Genomic_DNA"/>
</dbReference>
<keyword evidence="3" id="KW-1185">Reference proteome</keyword>
<name>A0A1D8ATH0_9BACT</name>
<dbReference type="RefSeq" id="WP_069961431.1">
    <property type="nucleotide sequence ID" value="NZ_CP016094.1"/>
</dbReference>
<reference evidence="2 3" key="1">
    <citation type="submission" date="2016-06" db="EMBL/GenBank/DDBJ databases">
        <title>Three novel species with peptidoglycan cell walls form the new genus Lacunisphaera gen. nov. in the family Opitutaceae of the verrucomicrobial subdivision 4.</title>
        <authorList>
            <person name="Rast P."/>
            <person name="Gloeckner I."/>
            <person name="Jogler M."/>
            <person name="Boedeker C."/>
            <person name="Jeske O."/>
            <person name="Wiegand S."/>
            <person name="Reinhardt R."/>
            <person name="Schumann P."/>
            <person name="Rohde M."/>
            <person name="Spring S."/>
            <person name="Gloeckner F.O."/>
            <person name="Jogler C."/>
        </authorList>
    </citation>
    <scope>NUCLEOTIDE SEQUENCE [LARGE SCALE GENOMIC DNA]</scope>
    <source>
        <strain evidence="2 3">IG16b</strain>
    </source>
</reference>
<evidence type="ECO:0000259" key="1">
    <source>
        <dbReference type="Pfam" id="PF11127"/>
    </source>
</evidence>
<dbReference type="InterPro" id="IPR021309">
    <property type="entry name" value="YgaP-like_TM"/>
</dbReference>
<sequence length="74" mass="8175">MTTHNLIRLLAGAATLLGVALTHWVSPVWLLLPAFVGLNLIQSVFTGFCPPTLLLRKLGWVDDQDVIHWGGRRS</sequence>
<dbReference type="Proteomes" id="UP000095228">
    <property type="component" value="Chromosome"/>
</dbReference>
<protein>
    <recommendedName>
        <fullName evidence="1">Inner membrane protein YgaP-like transmembrane domain-containing protein</fullName>
    </recommendedName>
</protein>
<feature type="domain" description="Inner membrane protein YgaP-like transmembrane" evidence="1">
    <location>
        <begin position="2"/>
        <end position="56"/>
    </location>
</feature>
<dbReference type="OrthoDB" id="9799383at2"/>
<dbReference type="AlphaFoldDB" id="A0A1D8ATH0"/>
<organism evidence="2 3">
    <name type="scientific">Lacunisphaera limnophila</name>
    <dbReference type="NCBI Taxonomy" id="1838286"/>
    <lineage>
        <taxon>Bacteria</taxon>
        <taxon>Pseudomonadati</taxon>
        <taxon>Verrucomicrobiota</taxon>
        <taxon>Opitutia</taxon>
        <taxon>Opitutales</taxon>
        <taxon>Opitutaceae</taxon>
        <taxon>Lacunisphaera</taxon>
    </lineage>
</organism>
<evidence type="ECO:0000313" key="3">
    <source>
        <dbReference type="Proteomes" id="UP000095228"/>
    </source>
</evidence>
<accession>A0A1D8ATH0</accession>
<dbReference type="Pfam" id="PF11127">
    <property type="entry name" value="YgaP-like_TM"/>
    <property type="match status" value="1"/>
</dbReference>
<dbReference type="STRING" id="1838286.Verru16b_01207"/>
<dbReference type="KEGG" id="obg:Verru16b_01207"/>